<keyword evidence="3" id="KW-1185">Reference proteome</keyword>
<reference evidence="2 3" key="1">
    <citation type="submission" date="2024-05" db="EMBL/GenBank/DDBJ databases">
        <title>The nuclear and mitochondrial genome assemblies of Tetragonisca angustula (Apidae: Meliponini), a tiny yet remarkable pollinator in the Neotropics.</title>
        <authorList>
            <person name="Ferrari R."/>
            <person name="Ricardo P.C."/>
            <person name="Dias F.C."/>
            <person name="Araujo N.S."/>
            <person name="Soares D.O."/>
            <person name="Zhou Q.-S."/>
            <person name="Zhu C.-D."/>
            <person name="Coutinho L."/>
            <person name="Airas M.C."/>
            <person name="Batista T.M."/>
        </authorList>
    </citation>
    <scope>NUCLEOTIDE SEQUENCE [LARGE SCALE GENOMIC DNA]</scope>
    <source>
        <strain evidence="2">ASF017062</strain>
        <tissue evidence="2">Abdomen</tissue>
    </source>
</reference>
<accession>A0AAW0ZYX7</accession>
<dbReference type="Proteomes" id="UP001432146">
    <property type="component" value="Unassembled WGS sequence"/>
</dbReference>
<dbReference type="SUPFAM" id="SSF56219">
    <property type="entry name" value="DNase I-like"/>
    <property type="match status" value="1"/>
</dbReference>
<proteinExistence type="predicted"/>
<protein>
    <recommendedName>
        <fullName evidence="1">Endonuclease/exonuclease/phosphatase domain-containing protein</fullName>
    </recommendedName>
</protein>
<dbReference type="InterPro" id="IPR005135">
    <property type="entry name" value="Endo/exonuclease/phosphatase"/>
</dbReference>
<organism evidence="2 3">
    <name type="scientific">Tetragonisca angustula</name>
    <dbReference type="NCBI Taxonomy" id="166442"/>
    <lineage>
        <taxon>Eukaryota</taxon>
        <taxon>Metazoa</taxon>
        <taxon>Ecdysozoa</taxon>
        <taxon>Arthropoda</taxon>
        <taxon>Hexapoda</taxon>
        <taxon>Insecta</taxon>
        <taxon>Pterygota</taxon>
        <taxon>Neoptera</taxon>
        <taxon>Endopterygota</taxon>
        <taxon>Hymenoptera</taxon>
        <taxon>Apocrita</taxon>
        <taxon>Aculeata</taxon>
        <taxon>Apoidea</taxon>
        <taxon>Anthophila</taxon>
        <taxon>Apidae</taxon>
        <taxon>Tetragonisca</taxon>
    </lineage>
</organism>
<evidence type="ECO:0000313" key="3">
    <source>
        <dbReference type="Proteomes" id="UP001432146"/>
    </source>
</evidence>
<dbReference type="EMBL" id="JAWNGG020000089">
    <property type="protein sequence ID" value="KAK9302826.1"/>
    <property type="molecule type" value="Genomic_DNA"/>
</dbReference>
<evidence type="ECO:0000259" key="1">
    <source>
        <dbReference type="Pfam" id="PF14529"/>
    </source>
</evidence>
<dbReference type="AlphaFoldDB" id="A0AAW0ZYX7"/>
<gene>
    <name evidence="2" type="ORF">QLX08_005315</name>
</gene>
<dbReference type="Gene3D" id="3.60.10.10">
    <property type="entry name" value="Endonuclease/exonuclease/phosphatase"/>
    <property type="match status" value="1"/>
</dbReference>
<dbReference type="GO" id="GO:0003824">
    <property type="term" value="F:catalytic activity"/>
    <property type="evidence" value="ECO:0007669"/>
    <property type="project" value="InterPro"/>
</dbReference>
<sequence>MEEKKWNKWRSRLSRGYRWEYQPGQKEKRKGRANGGILVEMRRELIKGSQEVYHVKGAIGTKITMENDKWIVWTIYNREKLAELLKQIEIIQEEERNTKMLLGGDFNARTGEKGGIYEGKDKKKSSKDKICDREGKDLLEVVENNGWHNLNGNVEGDEKGEYTFIRSTGQSVIDYTIVDTEELDKVREFIVKEGVESDHMPVYCKLEYKIPRGRRRSTNKMVGKMERRKHKEI</sequence>
<comment type="caution">
    <text evidence="2">The sequence shown here is derived from an EMBL/GenBank/DDBJ whole genome shotgun (WGS) entry which is preliminary data.</text>
</comment>
<dbReference type="InterPro" id="IPR036691">
    <property type="entry name" value="Endo/exonu/phosph_ase_sf"/>
</dbReference>
<name>A0AAW0ZYX7_9HYME</name>
<evidence type="ECO:0000313" key="2">
    <source>
        <dbReference type="EMBL" id="KAK9302826.1"/>
    </source>
</evidence>
<dbReference type="Pfam" id="PF14529">
    <property type="entry name" value="Exo_endo_phos_2"/>
    <property type="match status" value="1"/>
</dbReference>
<feature type="domain" description="Endonuclease/exonuclease/phosphatase" evidence="1">
    <location>
        <begin position="72"/>
        <end position="203"/>
    </location>
</feature>